<keyword evidence="2" id="KW-1185">Reference proteome</keyword>
<comment type="caution">
    <text evidence="1">The sequence shown here is derived from an EMBL/GenBank/DDBJ whole genome shotgun (WGS) entry which is preliminary data.</text>
</comment>
<organism evidence="1 2">
    <name type="scientific">Sporosarcina psychrophila</name>
    <name type="common">Bacillus psychrophilus</name>
    <dbReference type="NCBI Taxonomy" id="1476"/>
    <lineage>
        <taxon>Bacteria</taxon>
        <taxon>Bacillati</taxon>
        <taxon>Bacillota</taxon>
        <taxon>Bacilli</taxon>
        <taxon>Bacillales</taxon>
        <taxon>Caryophanaceae</taxon>
        <taxon>Sporosarcina</taxon>
    </lineage>
</organism>
<gene>
    <name evidence="1" type="ORF">ABIC55_003516</name>
</gene>
<protein>
    <submittedName>
        <fullName evidence="1">Uncharacterized protein</fullName>
    </submittedName>
</protein>
<sequence length="96" mass="10825">MNNNYNKAEIQFSQPIEDTTVVPGDFTFYSGNGFNGSEFTTYRHNQSQTVDQVNDEYITIGFTPKTTVDQVHYTKGFLKGMNGLEVETQSTTPVLE</sequence>
<evidence type="ECO:0000313" key="2">
    <source>
        <dbReference type="Proteomes" id="UP001549104"/>
    </source>
</evidence>
<evidence type="ECO:0000313" key="1">
    <source>
        <dbReference type="EMBL" id="MET3658399.1"/>
    </source>
</evidence>
<name>A0ABV2KE74_SPOPS</name>
<dbReference type="EMBL" id="JBEPME010000005">
    <property type="protein sequence ID" value="MET3658399.1"/>
    <property type="molecule type" value="Genomic_DNA"/>
</dbReference>
<reference evidence="1 2" key="1">
    <citation type="submission" date="2024-06" db="EMBL/GenBank/DDBJ databases">
        <title>Sorghum-associated microbial communities from plants grown in Nebraska, USA.</title>
        <authorList>
            <person name="Schachtman D."/>
        </authorList>
    </citation>
    <scope>NUCLEOTIDE SEQUENCE [LARGE SCALE GENOMIC DNA]</scope>
    <source>
        <strain evidence="1 2">1288</strain>
    </source>
</reference>
<dbReference type="Proteomes" id="UP001549104">
    <property type="component" value="Unassembled WGS sequence"/>
</dbReference>
<dbReference type="RefSeq" id="WP_354314041.1">
    <property type="nucleotide sequence ID" value="NZ_JBEPME010000005.1"/>
</dbReference>
<accession>A0ABV2KE74</accession>
<proteinExistence type="predicted"/>